<evidence type="ECO:0000313" key="2">
    <source>
        <dbReference type="EMBL" id="AIQ12256.1"/>
    </source>
</evidence>
<dbReference type="InterPro" id="IPR052917">
    <property type="entry name" value="Stress-Dev_Protein"/>
</dbReference>
<dbReference type="InterPro" id="IPR014419">
    <property type="entry name" value="HutZ"/>
</dbReference>
<dbReference type="STRING" id="44251.PDUR_10235"/>
<gene>
    <name evidence="2" type="ORF">PDUR_10235</name>
</gene>
<evidence type="ECO:0000259" key="1">
    <source>
        <dbReference type="Pfam" id="PF01243"/>
    </source>
</evidence>
<dbReference type="Proteomes" id="UP000029409">
    <property type="component" value="Chromosome"/>
</dbReference>
<keyword evidence="3" id="KW-1185">Reference proteome</keyword>
<dbReference type="AlphaFoldDB" id="A0A089HJW2"/>
<dbReference type="KEGG" id="pdu:PDUR_10235"/>
<feature type="domain" description="Pyridoxamine 5'-phosphate oxidase N-terminal" evidence="1">
    <location>
        <begin position="8"/>
        <end position="136"/>
    </location>
</feature>
<sequence>MEMSKEVKDRIVKYLNDTRFVVLATVNNDQSPVLRSLGSFAADGYTIYFSTQKNSKKVEQIQENPKIVLFFQHENQELSSFVNVSVHGTAEVIAEPAEIGRAIQQLSSRNPRFKERAEKGELQDTAIYKVDARELKVLDFSKGIGAAAVEVIAV</sequence>
<dbReference type="SUPFAM" id="SSF50475">
    <property type="entry name" value="FMN-binding split barrel"/>
    <property type="match status" value="1"/>
</dbReference>
<dbReference type="PANTHER" id="PTHR34818">
    <property type="entry name" value="PROTEIN BLI-3"/>
    <property type="match status" value="1"/>
</dbReference>
<name>A0A089HJW2_PAEDU</name>
<dbReference type="Pfam" id="PF01243">
    <property type="entry name" value="PNPOx_N"/>
    <property type="match status" value="1"/>
</dbReference>
<reference evidence="2 3" key="1">
    <citation type="submission" date="2014-08" db="EMBL/GenBank/DDBJ databases">
        <title>Comparative genomics of the Paenibacillus odorifer group.</title>
        <authorList>
            <person name="den Bakker H.C."/>
            <person name="Tsai Y.-C."/>
            <person name="Martin N."/>
            <person name="Korlach J."/>
            <person name="Wiedmann M."/>
        </authorList>
    </citation>
    <scope>NUCLEOTIDE SEQUENCE [LARGE SCALE GENOMIC DNA]</scope>
    <source>
        <strain evidence="2 3">DSM 1735</strain>
    </source>
</reference>
<dbReference type="eggNOG" id="COG0748">
    <property type="taxonomic scope" value="Bacteria"/>
</dbReference>
<dbReference type="OrthoDB" id="5431160at2"/>
<protein>
    <recommendedName>
        <fullName evidence="1">Pyridoxamine 5'-phosphate oxidase N-terminal domain-containing protein</fullName>
    </recommendedName>
</protein>
<proteinExistence type="predicted"/>
<accession>A0A089HJW2</accession>
<organism evidence="2 3">
    <name type="scientific">Paenibacillus durus</name>
    <name type="common">Paenibacillus azotofixans</name>
    <dbReference type="NCBI Taxonomy" id="44251"/>
    <lineage>
        <taxon>Bacteria</taxon>
        <taxon>Bacillati</taxon>
        <taxon>Bacillota</taxon>
        <taxon>Bacilli</taxon>
        <taxon>Bacillales</taxon>
        <taxon>Paenibacillaceae</taxon>
        <taxon>Paenibacillus</taxon>
    </lineage>
</organism>
<dbReference type="InterPro" id="IPR011576">
    <property type="entry name" value="Pyridox_Oxase_N"/>
</dbReference>
<dbReference type="PIRSF" id="PIRSF004633">
    <property type="entry name" value="UCP_PLP_oxd"/>
    <property type="match status" value="1"/>
</dbReference>
<dbReference type="PANTHER" id="PTHR34818:SF1">
    <property type="entry name" value="PROTEIN BLI-3"/>
    <property type="match status" value="1"/>
</dbReference>
<evidence type="ECO:0000313" key="3">
    <source>
        <dbReference type="Proteomes" id="UP000029409"/>
    </source>
</evidence>
<dbReference type="EMBL" id="CP009288">
    <property type="protein sequence ID" value="AIQ12256.1"/>
    <property type="molecule type" value="Genomic_DNA"/>
</dbReference>
<dbReference type="InterPro" id="IPR012349">
    <property type="entry name" value="Split_barrel_FMN-bd"/>
</dbReference>
<dbReference type="Gene3D" id="2.30.110.10">
    <property type="entry name" value="Electron Transport, Fmn-binding Protein, Chain A"/>
    <property type="match status" value="1"/>
</dbReference>